<reference evidence="8 9" key="1">
    <citation type="submission" date="2020-01" db="EMBL/GenBank/DDBJ databases">
        <title>Genome analysis of Anaerocolumna sp. CBA3638.</title>
        <authorList>
            <person name="Kim J."/>
            <person name="Roh S.W."/>
        </authorList>
    </citation>
    <scope>NUCLEOTIDE SEQUENCE [LARGE SCALE GENOMIC DNA]</scope>
    <source>
        <strain evidence="8 9">CBA3638</strain>
    </source>
</reference>
<protein>
    <submittedName>
        <fullName evidence="8">Chromate transporter</fullName>
    </submittedName>
</protein>
<dbReference type="Proteomes" id="UP000464314">
    <property type="component" value="Chromosome"/>
</dbReference>
<evidence type="ECO:0000256" key="6">
    <source>
        <dbReference type="ARBA" id="ARBA00023136"/>
    </source>
</evidence>
<accession>A0A6P1TK30</accession>
<dbReference type="GO" id="GO:0005886">
    <property type="term" value="C:plasma membrane"/>
    <property type="evidence" value="ECO:0007669"/>
    <property type="project" value="UniProtKB-SubCell"/>
</dbReference>
<gene>
    <name evidence="8" type="ORF">Ana3638_07585</name>
</gene>
<name>A0A6P1TK30_9FIRM</name>
<evidence type="ECO:0000313" key="9">
    <source>
        <dbReference type="Proteomes" id="UP000464314"/>
    </source>
</evidence>
<feature type="transmembrane region" description="Helical" evidence="7">
    <location>
        <begin position="35"/>
        <end position="59"/>
    </location>
</feature>
<dbReference type="AlphaFoldDB" id="A0A6P1TK30"/>
<dbReference type="KEGG" id="anr:Ana3638_07585"/>
<dbReference type="GO" id="GO:0015109">
    <property type="term" value="F:chromate transmembrane transporter activity"/>
    <property type="evidence" value="ECO:0007669"/>
    <property type="project" value="InterPro"/>
</dbReference>
<dbReference type="InterPro" id="IPR052518">
    <property type="entry name" value="CHR_Transporter"/>
</dbReference>
<dbReference type="InterPro" id="IPR003370">
    <property type="entry name" value="Chromate_transpt"/>
</dbReference>
<feature type="transmembrane region" description="Helical" evidence="7">
    <location>
        <begin position="138"/>
        <end position="162"/>
    </location>
</feature>
<feature type="transmembrane region" description="Helical" evidence="7">
    <location>
        <begin position="174"/>
        <end position="204"/>
    </location>
</feature>
<proteinExistence type="inferred from homology"/>
<evidence type="ECO:0000256" key="4">
    <source>
        <dbReference type="ARBA" id="ARBA00022692"/>
    </source>
</evidence>
<comment type="subcellular location">
    <subcellularLocation>
        <location evidence="1">Cell membrane</location>
        <topology evidence="1">Multi-pass membrane protein</topology>
    </subcellularLocation>
</comment>
<keyword evidence="6 7" id="KW-0472">Membrane</keyword>
<keyword evidence="5 7" id="KW-1133">Transmembrane helix</keyword>
<keyword evidence="9" id="KW-1185">Reference proteome</keyword>
<evidence type="ECO:0000256" key="5">
    <source>
        <dbReference type="ARBA" id="ARBA00022989"/>
    </source>
</evidence>
<feature type="transmembrane region" description="Helical" evidence="7">
    <location>
        <begin position="110"/>
        <end position="132"/>
    </location>
</feature>
<evidence type="ECO:0000256" key="7">
    <source>
        <dbReference type="SAM" id="Phobius"/>
    </source>
</evidence>
<evidence type="ECO:0000256" key="2">
    <source>
        <dbReference type="ARBA" id="ARBA00005262"/>
    </source>
</evidence>
<dbReference type="PANTHER" id="PTHR43663:SF1">
    <property type="entry name" value="CHROMATE TRANSPORTER"/>
    <property type="match status" value="1"/>
</dbReference>
<keyword evidence="3" id="KW-1003">Cell membrane</keyword>
<dbReference type="Pfam" id="PF02417">
    <property type="entry name" value="Chromate_transp"/>
    <property type="match status" value="1"/>
</dbReference>
<dbReference type="PANTHER" id="PTHR43663">
    <property type="entry name" value="CHROMATE TRANSPORT PROTEIN-RELATED"/>
    <property type="match status" value="1"/>
</dbReference>
<keyword evidence="4 7" id="KW-0812">Transmembrane</keyword>
<dbReference type="EMBL" id="CP048000">
    <property type="protein sequence ID" value="QHQ60647.1"/>
    <property type="molecule type" value="Genomic_DNA"/>
</dbReference>
<comment type="similarity">
    <text evidence="2">Belongs to the chromate ion transporter (CHR) (TC 2.A.51) family.</text>
</comment>
<evidence type="ECO:0000256" key="3">
    <source>
        <dbReference type="ARBA" id="ARBA00022475"/>
    </source>
</evidence>
<sequence>MILGSRTIYLLFCNSLRKEANMDNGMKACNRAKMLFKLFLSTLYISAFTFGGGFVIITFMKRKFVDELHWLEEEEMLDLAALAQSSPGAIAVNAAILVGWRLAGPVGMAIAVLGTILPPMIILSVISFFYAAFACNQYVALVLKGMQAGVAAVILDVVCGLGRNVLKEKSFMNIAILVLAFVATFFLNLNVIYIILAAAVIGIFKELHRHRKECRQ</sequence>
<evidence type="ECO:0000256" key="1">
    <source>
        <dbReference type="ARBA" id="ARBA00004651"/>
    </source>
</evidence>
<organism evidence="8 9">
    <name type="scientific">Anaerocolumna sedimenticola</name>
    <dbReference type="NCBI Taxonomy" id="2696063"/>
    <lineage>
        <taxon>Bacteria</taxon>
        <taxon>Bacillati</taxon>
        <taxon>Bacillota</taxon>
        <taxon>Clostridia</taxon>
        <taxon>Lachnospirales</taxon>
        <taxon>Lachnospiraceae</taxon>
        <taxon>Anaerocolumna</taxon>
    </lineage>
</organism>
<evidence type="ECO:0000313" key="8">
    <source>
        <dbReference type="EMBL" id="QHQ60647.1"/>
    </source>
</evidence>